<proteinExistence type="predicted"/>
<dbReference type="EMBL" id="JBHTJR010000051">
    <property type="protein sequence ID" value="MFD0993996.1"/>
    <property type="molecule type" value="Genomic_DNA"/>
</dbReference>
<accession>A0ABW3JWU2</accession>
<sequence length="48" mass="4635">MKNNYKNYVASLRKDDNGNGNGTQVGTGGTGGTGSTGGGGTQGGDGKK</sequence>
<protein>
    <submittedName>
        <fullName evidence="2">Uncharacterized protein</fullName>
    </submittedName>
</protein>
<evidence type="ECO:0000313" key="2">
    <source>
        <dbReference type="EMBL" id="MFD0993996.1"/>
    </source>
</evidence>
<evidence type="ECO:0000313" key="3">
    <source>
        <dbReference type="Proteomes" id="UP001597062"/>
    </source>
</evidence>
<feature type="compositionally biased region" description="Gly residues" evidence="1">
    <location>
        <begin position="19"/>
        <end position="48"/>
    </location>
</feature>
<gene>
    <name evidence="2" type="ORF">ACFQ1U_12340</name>
</gene>
<name>A0ABW3JWU2_9FLAO</name>
<reference evidence="3" key="1">
    <citation type="journal article" date="2019" name="Int. J. Syst. Evol. Microbiol.">
        <title>The Global Catalogue of Microorganisms (GCM) 10K type strain sequencing project: providing services to taxonomists for standard genome sequencing and annotation.</title>
        <authorList>
            <consortium name="The Broad Institute Genomics Platform"/>
            <consortium name="The Broad Institute Genome Sequencing Center for Infectious Disease"/>
            <person name="Wu L."/>
            <person name="Ma J."/>
        </authorList>
    </citation>
    <scope>NUCLEOTIDE SEQUENCE [LARGE SCALE GENOMIC DNA]</scope>
    <source>
        <strain evidence="3">CCUG 60527</strain>
    </source>
</reference>
<organism evidence="2 3">
    <name type="scientific">Tenacibaculum geojense</name>
    <dbReference type="NCBI Taxonomy" id="915352"/>
    <lineage>
        <taxon>Bacteria</taxon>
        <taxon>Pseudomonadati</taxon>
        <taxon>Bacteroidota</taxon>
        <taxon>Flavobacteriia</taxon>
        <taxon>Flavobacteriales</taxon>
        <taxon>Flavobacteriaceae</taxon>
        <taxon>Tenacibaculum</taxon>
    </lineage>
</organism>
<keyword evidence="3" id="KW-1185">Reference proteome</keyword>
<feature type="region of interest" description="Disordered" evidence="1">
    <location>
        <begin position="1"/>
        <end position="48"/>
    </location>
</feature>
<dbReference type="Proteomes" id="UP001597062">
    <property type="component" value="Unassembled WGS sequence"/>
</dbReference>
<dbReference type="RefSeq" id="WP_386108810.1">
    <property type="nucleotide sequence ID" value="NZ_JBHTJR010000051.1"/>
</dbReference>
<evidence type="ECO:0000256" key="1">
    <source>
        <dbReference type="SAM" id="MobiDB-lite"/>
    </source>
</evidence>
<comment type="caution">
    <text evidence="2">The sequence shown here is derived from an EMBL/GenBank/DDBJ whole genome shotgun (WGS) entry which is preliminary data.</text>
</comment>